<dbReference type="EMBL" id="RHHR01000033">
    <property type="protein sequence ID" value="RNB70672.1"/>
    <property type="molecule type" value="Genomic_DNA"/>
</dbReference>
<feature type="domain" description="RNase III" evidence="5">
    <location>
        <begin position="1"/>
        <end position="134"/>
    </location>
</feature>
<dbReference type="PANTHER" id="PTHR34276:SF1">
    <property type="entry name" value="MINI-RIBONUCLEASE 3"/>
    <property type="match status" value="1"/>
</dbReference>
<keyword evidence="4" id="KW-0698">rRNA processing</keyword>
<evidence type="ECO:0000313" key="6">
    <source>
        <dbReference type="EMBL" id="RNB70672.1"/>
    </source>
</evidence>
<dbReference type="Pfam" id="PF00636">
    <property type="entry name" value="Ribonuclease_3"/>
    <property type="match status" value="1"/>
</dbReference>
<dbReference type="SUPFAM" id="SSF69065">
    <property type="entry name" value="RNase III domain-like"/>
    <property type="match status" value="1"/>
</dbReference>
<dbReference type="OrthoDB" id="46571at2"/>
<accession>A0A3M8C4P7</accession>
<sequence>MQKEELTRDPNQTNPLVLAFLGDATYAHCVRYHLIARGLVKPNQLHKTANRYVSAKAQANILLTLLPDLPEDEVNIVKRGRNAKSGSTAKNADIIDYRHATAFEALIGYLYLNGKEERIAEIMQQAFAIVEGDTEHE</sequence>
<dbReference type="PIRSF" id="PIRSF005520">
    <property type="entry name" value="UCP005520"/>
    <property type="match status" value="1"/>
</dbReference>
<evidence type="ECO:0000256" key="4">
    <source>
        <dbReference type="HAMAP-Rule" id="MF_01468"/>
    </source>
</evidence>
<dbReference type="Proteomes" id="UP000282028">
    <property type="component" value="Unassembled WGS sequence"/>
</dbReference>
<keyword evidence="3 4" id="KW-0378">Hydrolase</keyword>
<dbReference type="HAMAP" id="MF_01468">
    <property type="entry name" value="RNase_Mini_III"/>
    <property type="match status" value="1"/>
</dbReference>
<comment type="similarity">
    <text evidence="4">Belongs to the MrnC RNase family.</text>
</comment>
<keyword evidence="4" id="KW-0963">Cytoplasm</keyword>
<comment type="cofactor">
    <cofactor evidence="4">
        <name>Mg(2+)</name>
        <dbReference type="ChEBI" id="CHEBI:18420"/>
    </cofactor>
</comment>
<dbReference type="GO" id="GO:0004525">
    <property type="term" value="F:ribonuclease III activity"/>
    <property type="evidence" value="ECO:0007669"/>
    <property type="project" value="InterPro"/>
</dbReference>
<dbReference type="InterPro" id="IPR008226">
    <property type="entry name" value="Mini3_fam"/>
</dbReference>
<dbReference type="GO" id="GO:0019843">
    <property type="term" value="F:rRNA binding"/>
    <property type="evidence" value="ECO:0007669"/>
    <property type="project" value="UniProtKB-UniRule"/>
</dbReference>
<dbReference type="SMART" id="SM00535">
    <property type="entry name" value="RIBOc"/>
    <property type="match status" value="1"/>
</dbReference>
<evidence type="ECO:0000256" key="3">
    <source>
        <dbReference type="ARBA" id="ARBA00022801"/>
    </source>
</evidence>
<keyword evidence="2 4" id="KW-0255">Endonuclease</keyword>
<dbReference type="AlphaFoldDB" id="A0A3M8C4P7"/>
<comment type="caution">
    <text evidence="6">The sequence shown here is derived from an EMBL/GenBank/DDBJ whole genome shotgun (WGS) entry which is preliminary data.</text>
</comment>
<evidence type="ECO:0000256" key="1">
    <source>
        <dbReference type="ARBA" id="ARBA00022722"/>
    </source>
</evidence>
<keyword evidence="1 4" id="KW-0540">Nuclease</keyword>
<dbReference type="GO" id="GO:0005737">
    <property type="term" value="C:cytoplasm"/>
    <property type="evidence" value="ECO:0007669"/>
    <property type="project" value="UniProtKB-SubCell"/>
</dbReference>
<organism evidence="6 7">
    <name type="scientific">Brevibacillus invocatus</name>
    <dbReference type="NCBI Taxonomy" id="173959"/>
    <lineage>
        <taxon>Bacteria</taxon>
        <taxon>Bacillati</taxon>
        <taxon>Bacillota</taxon>
        <taxon>Bacilli</taxon>
        <taxon>Bacillales</taxon>
        <taxon>Paenibacillaceae</taxon>
        <taxon>Brevibacillus</taxon>
    </lineage>
</organism>
<keyword evidence="4" id="KW-0460">Magnesium</keyword>
<evidence type="ECO:0000259" key="5">
    <source>
        <dbReference type="SMART" id="SM00535"/>
    </source>
</evidence>
<keyword evidence="4" id="KW-0699">rRNA-binding</keyword>
<comment type="function">
    <text evidence="4">Involved in correct processing of both the 5' and 3' ends of 23S rRNA precursor. Processes 30S rRNA precursor transcript even in absence of ribonuclease 3 (Rnc); Rnc processes 30S rRNA into smaller rRNA precursors.</text>
</comment>
<dbReference type="GO" id="GO:0006364">
    <property type="term" value="P:rRNA processing"/>
    <property type="evidence" value="ECO:0007669"/>
    <property type="project" value="UniProtKB-UniRule"/>
</dbReference>
<evidence type="ECO:0000313" key="7">
    <source>
        <dbReference type="Proteomes" id="UP000282028"/>
    </source>
</evidence>
<comment type="subunit">
    <text evidence="4">Homodimer.</text>
</comment>
<dbReference type="RefSeq" id="WP_122910108.1">
    <property type="nucleotide sequence ID" value="NZ_CBCSBE010000024.1"/>
</dbReference>
<dbReference type="InterPro" id="IPR000999">
    <property type="entry name" value="RNase_III_dom"/>
</dbReference>
<dbReference type="InterPro" id="IPR036389">
    <property type="entry name" value="RNase_III_sf"/>
</dbReference>
<proteinExistence type="inferred from homology"/>
<keyword evidence="4" id="KW-0690">Ribosome biogenesis</keyword>
<name>A0A3M8C4P7_9BACL</name>
<feature type="active site" evidence="4">
    <location>
        <position position="23"/>
    </location>
</feature>
<keyword evidence="7" id="KW-1185">Reference proteome</keyword>
<dbReference type="CDD" id="cd00593">
    <property type="entry name" value="RIBOc"/>
    <property type="match status" value="1"/>
</dbReference>
<dbReference type="PANTHER" id="PTHR34276">
    <property type="entry name" value="MINI-RIBONUCLEASE 3"/>
    <property type="match status" value="1"/>
</dbReference>
<dbReference type="EC" id="3.1.26.-" evidence="4"/>
<dbReference type="Gene3D" id="1.10.1520.10">
    <property type="entry name" value="Ribonuclease III domain"/>
    <property type="match status" value="1"/>
</dbReference>
<protein>
    <recommendedName>
        <fullName evidence="4">Mini-ribonuclease 3</fullName>
        <shortName evidence="4">Mini-3</shortName>
        <shortName evidence="4">Mini-RNase 3</shortName>
        <ecNumber evidence="4">3.1.26.-</ecNumber>
    </recommendedName>
    <alternativeName>
        <fullName evidence="4">Mini-RNase III</fullName>
        <shortName evidence="4">Mini-III</shortName>
    </alternativeName>
</protein>
<comment type="subcellular location">
    <subcellularLocation>
        <location evidence="4">Cytoplasm</location>
    </subcellularLocation>
</comment>
<keyword evidence="4" id="KW-0694">RNA-binding</keyword>
<gene>
    <name evidence="4" type="primary">mrnC</name>
    <name evidence="6" type="ORF">EDM52_16745</name>
</gene>
<evidence type="ECO:0000256" key="2">
    <source>
        <dbReference type="ARBA" id="ARBA00022759"/>
    </source>
</evidence>
<reference evidence="6 7" key="1">
    <citation type="submission" date="2018-10" db="EMBL/GenBank/DDBJ databases">
        <title>Phylogenomics of Brevibacillus.</title>
        <authorList>
            <person name="Dunlap C."/>
        </authorList>
    </citation>
    <scope>NUCLEOTIDE SEQUENCE [LARGE SCALE GENOMIC DNA]</scope>
    <source>
        <strain evidence="6 7">JCM 12215</strain>
    </source>
</reference>